<accession>A0AAJ7WXJ2</accession>
<name>A0AAJ7WXJ2_PETMA</name>
<proteinExistence type="predicted"/>
<dbReference type="PANTHER" id="PTHR21254:SF1">
    <property type="entry name" value="C2 DOMAIN-CONTAINING PROTEIN 3"/>
    <property type="match status" value="1"/>
</dbReference>
<keyword evidence="3" id="KW-1185">Reference proteome</keyword>
<dbReference type="CTD" id="26005"/>
<feature type="region of interest" description="Disordered" evidence="1">
    <location>
        <begin position="780"/>
        <end position="810"/>
    </location>
</feature>
<dbReference type="InterPro" id="IPR057537">
    <property type="entry name" value="C2_C2CD3_N"/>
</dbReference>
<dbReference type="Gene3D" id="2.60.40.150">
    <property type="entry name" value="C2 domain"/>
    <property type="match status" value="1"/>
</dbReference>
<feature type="compositionally biased region" description="Low complexity" evidence="1">
    <location>
        <begin position="2298"/>
        <end position="2310"/>
    </location>
</feature>
<feature type="region of interest" description="Disordered" evidence="1">
    <location>
        <begin position="329"/>
        <end position="355"/>
    </location>
</feature>
<feature type="region of interest" description="Disordered" evidence="1">
    <location>
        <begin position="208"/>
        <end position="256"/>
    </location>
</feature>
<feature type="region of interest" description="Disordered" evidence="1">
    <location>
        <begin position="2174"/>
        <end position="2231"/>
    </location>
</feature>
<dbReference type="GO" id="GO:0060271">
    <property type="term" value="P:cilium assembly"/>
    <property type="evidence" value="ECO:0007669"/>
    <property type="project" value="TreeGrafter"/>
</dbReference>
<feature type="region of interest" description="Disordered" evidence="1">
    <location>
        <begin position="431"/>
        <end position="453"/>
    </location>
</feature>
<feature type="compositionally biased region" description="Polar residues" evidence="1">
    <location>
        <begin position="780"/>
        <end position="793"/>
    </location>
</feature>
<feature type="region of interest" description="Disordered" evidence="1">
    <location>
        <begin position="1602"/>
        <end position="1678"/>
    </location>
</feature>
<sequence>MKTKRRKTKKLPSEVTPATSLPPLVEGQPRCFLRIRVGALVWSAGGAGPRVSTVHAPLVRLRWWGEGSGGTIFRPHLAGGTRSPQSFARFSVCCGPKQFSSYLSDMGTLVLEVLAKLEHLPVGRVHINHISRLSATQPISGSFPILSSTSHKLGELQVSMTLEALVDTSDGSNSVPTTDMNVNGHHGDAPAPLSLVHASLEGGLASVEMDPSTRRLSLQSSSGHESAGSSLPNTPRGKDHLYFQSGHTGTTGNDAFNLEQVSHSGLLLSPNKEQPSSTVANQQPGYNQDQQAEEFGGTQNTADLISVLLDRGRRLRDAMVVSSMHIDLPHSTMNAGPTETSSHTGTSGPSPTPSVKLLRNLLNADDFHAHGSKGSPPPSLRLLRHGATVGPDTELRSEPIGDTEMRAVELLLGSSDMGDLSALGYWDGTGSLPDTPLSERGGPMDESDINGPLHDQSLLEDLFYRGLGSSGSQSEAGSGEETRSRRLVGQGPQGNVDRDVPPPEPSHPSSLQPSRPDGARRQLPPSQQQQLALDLEAGRLALLGRVHLARVVVGALHLPGEAAAASPSRHAEGRSSGKPPRPRIAAGKKCTYFVEYHFPVPTNVKDASGQTALMTEVTRVASSKIIGGAVRFQQRSVFPVFFGGEMLRHWWNTELLFRVYTRRATQRKAALVGTAHLPLRTVMQSEQLSLSASLEVESIPTEDGAELNLGPLKVSIELAADSKDFTQSVSKPAGGNKHAAYTVTSPGPSVRPADVQPHQAPLAKRLDAGGPVRSLLAEFDSSTKPMQPGGRSSNNNNNEHVHEEPENVQGPLPPLLLHALLLVADGKRLYSPSSRLSGGSAQQEPSSAYLVCKLFSSKEVTRSAVCWSSATPLFNYSQVSPVQVTPQLLERMNNNVMVIEVWNKEAGPGPDQLIGLAKLPLHHFHMSFRDPNVSRLLLEAQYPVVAVDGYMPVVDVFSGSCVGELRALLAMGSSNQVLALQRLKGEEVTSVPTFHSAARSMGESAAQPSSSQVPLQEPEQYGLREEHVFEVHVGSVRGLVPLQSGVWGEADCYVQYHFPAQPNADEPGLSMCAYRTATTLCVPDPVFRDTQTHALVASPGEPVQRLLLEACSRQGGPDSPGGGGIHFEVWCRYYYPNVREQLVARGTLPLAKLCAMVTLQRRGDAGAQAFSLPLKAQTAPGHHPPHPSAGLLELSVAYKHRPITGSTHAEPGASPHLVTLALTVHRAMGLQAAARLAAERDPSMHYPAEAGVNACVSLGLSFAVAAAGRENVTRAVARSFSPEFEHGAEVACHVVSRGMAGESRSLAETLCSAHAIFTVVHQNSRGRSSDAARARGAVLGVTRVPLAALLSRTSGIHGWFPVSPAGVGHGGREAPDPLNQCVGGLELSVAFAHAGDREKVLQAARYLGWKHHCLEQEEKDDAMSEEAFIEATVALKVAVPKAWLPERCLPDFNAPSRPAPEDIHCYLRYRLYDAEAVCSRPRRPQRSCGDDGGAALDLHHARTFRLPLARPLRWYMREERLELQLWASGAGQKIGSRSRRPHDTDRLIGSAFVDLSSLVPPRPQRHTQDKCTVSGVYPLFKYGADDLAGAALRVHVTRSLDGRHVSGDATPHAALPSDGEATDDDEEEDDDDGYNDRDATNESGWTRLRVDNELDGEGRSRGAKRDIGKCGTTAPSEDKAADSFPALVVVERAMHLSCVGSPRSRQGAPPLSFRVSYAVCGDAEPVFTEAVGTSSSPVWEHHLQTRLSTQLLLDPRHSLVFKVWHSTGQGERALGFASVDLSALLSGFQSVCGWYNVVDVNGQCRGQIKVAVTPTEGVVHLRAARWQHADTVPVQPKSRGPHYQTTAVYSIFPSHISRFPEQHISTSATLNDRATAAGVGTSRSRFREHRDNVRRFHQSLQQPEGSAPGEASGPTHAESVGSNGSSGGSVSDGSGDSSEPAKSTLLKSLRKNLRELDDMQRFFTKRLSVVPDPWQRQSEGPRKGTVGEQSHPRCTGGTEPMGTGGEMHDELLEKSSRLVSEVNSLMCGLRGAAGTALPPSAQEPAFEENADSVEPALLSDRSTTAREHEPADSWDPVGIGDHLLPISFDAEEPMSARMFTNAAELASGNLSAEDDFRRSEHYAHQIDGFDDIIGTGVRDFVIGSASDDGDVDFDEHVVEPRTLNDISLITDKTSPWSSVVSDPESHAHGRPRGEYTLNSLIPSEEGTRRNTSSPEQPTLTAAPDFEQIDTDPAVMDDGEISRLASVGLEELGPESSENYNTPIPSQGMHSQNNDHCALLEVDINDEQFDDARADADADVAASSVSAAASVTSPSERQTENTLSENETEHGESEGTRESHGSSSSHSDQEQTTENRVGERVSRDERRAASDEHSSDEAQEAQGIEEVEESELNVPGPEPLPNFFLPPRDLEASMRALRLAAAFPAFSARKEGEIGTSGANARRTPRLQAHLAPSLPPDQTKRIATIFSSRYSKPE</sequence>
<feature type="region of interest" description="Disordered" evidence="1">
    <location>
        <begin position="1973"/>
        <end position="2005"/>
    </location>
</feature>
<feature type="compositionally biased region" description="Low complexity" evidence="1">
    <location>
        <begin position="466"/>
        <end position="479"/>
    </location>
</feature>
<dbReference type="GO" id="GO:0071539">
    <property type="term" value="P:protein localization to centrosome"/>
    <property type="evidence" value="ECO:0007669"/>
    <property type="project" value="TreeGrafter"/>
</dbReference>
<organism evidence="3 4">
    <name type="scientific">Petromyzon marinus</name>
    <name type="common">Sea lamprey</name>
    <dbReference type="NCBI Taxonomy" id="7757"/>
    <lineage>
        <taxon>Eukaryota</taxon>
        <taxon>Metazoa</taxon>
        <taxon>Chordata</taxon>
        <taxon>Craniata</taxon>
        <taxon>Vertebrata</taxon>
        <taxon>Cyclostomata</taxon>
        <taxon>Hyperoartia</taxon>
        <taxon>Petromyzontiformes</taxon>
        <taxon>Petromyzontidae</taxon>
        <taxon>Petromyzon</taxon>
    </lineage>
</organism>
<dbReference type="PROSITE" id="PS50004">
    <property type="entry name" value="C2"/>
    <property type="match status" value="3"/>
</dbReference>
<dbReference type="InterPro" id="IPR035892">
    <property type="entry name" value="C2_domain_sf"/>
</dbReference>
<feature type="compositionally biased region" description="Acidic residues" evidence="1">
    <location>
        <begin position="2376"/>
        <end position="2390"/>
    </location>
</feature>
<evidence type="ECO:0000259" key="2">
    <source>
        <dbReference type="PROSITE" id="PS50004"/>
    </source>
</evidence>
<dbReference type="PANTHER" id="PTHR21254">
    <property type="entry name" value="C2 DOMAIN-CONTAINING PROTEIN 3"/>
    <property type="match status" value="1"/>
</dbReference>
<feature type="compositionally biased region" description="Acidic residues" evidence="1">
    <location>
        <begin position="1620"/>
        <end position="1633"/>
    </location>
</feature>
<dbReference type="InterPro" id="IPR000008">
    <property type="entry name" value="C2_dom"/>
</dbReference>
<feature type="compositionally biased region" description="Low complexity" evidence="1">
    <location>
        <begin position="216"/>
        <end position="231"/>
    </location>
</feature>
<feature type="compositionally biased region" description="Low complexity" evidence="1">
    <location>
        <begin position="1919"/>
        <end position="1938"/>
    </location>
</feature>
<feature type="compositionally biased region" description="Polar residues" evidence="1">
    <location>
        <begin position="2209"/>
        <end position="2219"/>
    </location>
</feature>
<feature type="region of interest" description="Disordered" evidence="1">
    <location>
        <begin position="727"/>
        <end position="758"/>
    </location>
</feature>
<feature type="domain" description="C2" evidence="2">
    <location>
        <begin position="1666"/>
        <end position="1795"/>
    </location>
</feature>
<protein>
    <submittedName>
        <fullName evidence="4">C2 domain-containing protein 3 isoform X1</fullName>
    </submittedName>
</protein>
<feature type="domain" description="C2" evidence="2">
    <location>
        <begin position="800"/>
        <end position="937"/>
    </location>
</feature>
<dbReference type="RefSeq" id="XP_032812363.1">
    <property type="nucleotide sequence ID" value="XM_032956472.1"/>
</dbReference>
<feature type="compositionally biased region" description="Low complexity" evidence="1">
    <location>
        <begin position="336"/>
        <end position="349"/>
    </location>
</feature>
<feature type="region of interest" description="Disordered" evidence="1">
    <location>
        <begin position="562"/>
        <end position="583"/>
    </location>
</feature>
<feature type="region of interest" description="Disordered" evidence="1">
    <location>
        <begin position="1867"/>
        <end position="1942"/>
    </location>
</feature>
<evidence type="ECO:0000313" key="3">
    <source>
        <dbReference type="Proteomes" id="UP001318040"/>
    </source>
</evidence>
<evidence type="ECO:0000256" key="1">
    <source>
        <dbReference type="SAM" id="MobiDB-lite"/>
    </source>
</evidence>
<feature type="domain" description="C2" evidence="2">
    <location>
        <begin position="1007"/>
        <end position="1163"/>
    </location>
</feature>
<feature type="compositionally biased region" description="Polar residues" evidence="1">
    <location>
        <begin position="169"/>
        <end position="181"/>
    </location>
</feature>
<dbReference type="GeneID" id="116943547"/>
<gene>
    <name evidence="4" type="primary">C2CD3</name>
</gene>
<dbReference type="Proteomes" id="UP001318040">
    <property type="component" value="Chromosome 18"/>
</dbReference>
<feature type="compositionally biased region" description="Basic and acidic residues" evidence="1">
    <location>
        <begin position="2355"/>
        <end position="2375"/>
    </location>
</feature>
<feature type="compositionally biased region" description="Basic and acidic residues" evidence="1">
    <location>
        <begin position="1648"/>
        <end position="1668"/>
    </location>
</feature>
<feature type="compositionally biased region" description="Basic and acidic residues" evidence="1">
    <location>
        <begin position="2183"/>
        <end position="2193"/>
    </location>
</feature>
<dbReference type="GO" id="GO:0005814">
    <property type="term" value="C:centriole"/>
    <property type="evidence" value="ECO:0007669"/>
    <property type="project" value="TreeGrafter"/>
</dbReference>
<dbReference type="Pfam" id="PF00168">
    <property type="entry name" value="C2"/>
    <property type="match status" value="2"/>
</dbReference>
<feature type="compositionally biased region" description="Basic and acidic residues" evidence="1">
    <location>
        <begin position="2326"/>
        <end position="2339"/>
    </location>
</feature>
<dbReference type="Pfam" id="PF25339">
    <property type="entry name" value="C2_C2CD3_N"/>
    <property type="match status" value="1"/>
</dbReference>
<feature type="compositionally biased region" description="Polar residues" evidence="1">
    <location>
        <begin position="2255"/>
        <end position="2274"/>
    </location>
</feature>
<dbReference type="SMART" id="SM00239">
    <property type="entry name" value="C2"/>
    <property type="match status" value="4"/>
</dbReference>
<feature type="region of interest" description="Disordered" evidence="1">
    <location>
        <begin position="169"/>
        <end position="193"/>
    </location>
</feature>
<dbReference type="GO" id="GO:0034451">
    <property type="term" value="C:centriolar satellite"/>
    <property type="evidence" value="ECO:0007669"/>
    <property type="project" value="TreeGrafter"/>
</dbReference>
<dbReference type="GO" id="GO:0061511">
    <property type="term" value="P:centriole elongation"/>
    <property type="evidence" value="ECO:0007669"/>
    <property type="project" value="TreeGrafter"/>
</dbReference>
<feature type="compositionally biased region" description="Low complexity" evidence="1">
    <location>
        <begin position="2340"/>
        <end position="2353"/>
    </location>
</feature>
<reference evidence="4" key="1">
    <citation type="submission" date="2025-08" db="UniProtKB">
        <authorList>
            <consortium name="RefSeq"/>
        </authorList>
    </citation>
    <scope>IDENTIFICATION</scope>
    <source>
        <tissue evidence="4">Sperm</tissue>
    </source>
</reference>
<feature type="compositionally biased region" description="Polar residues" evidence="1">
    <location>
        <begin position="245"/>
        <end position="256"/>
    </location>
</feature>
<feature type="region of interest" description="Disordered" evidence="1">
    <location>
        <begin position="2251"/>
        <end position="2405"/>
    </location>
</feature>
<evidence type="ECO:0000313" key="4">
    <source>
        <dbReference type="RefSeq" id="XP_032812363.1"/>
    </source>
</evidence>
<feature type="region of interest" description="Disordered" evidence="1">
    <location>
        <begin position="466"/>
        <end position="528"/>
    </location>
</feature>
<dbReference type="KEGG" id="pmrn:116943547"/>
<dbReference type="SUPFAM" id="SSF49562">
    <property type="entry name" value="C2 domain (Calcium/lipid-binding domain, CaLB)"/>
    <property type="match status" value="2"/>
</dbReference>
<feature type="compositionally biased region" description="Polar residues" evidence="1">
    <location>
        <begin position="2311"/>
        <end position="2324"/>
    </location>
</feature>